<dbReference type="PANTHER" id="PTHR34203">
    <property type="entry name" value="METHYLTRANSFERASE, FKBM FAMILY PROTEIN"/>
    <property type="match status" value="1"/>
</dbReference>
<dbReference type="NCBIfam" id="TIGR01444">
    <property type="entry name" value="fkbM_fam"/>
    <property type="match status" value="1"/>
</dbReference>
<dbReference type="EMBL" id="AQHR01000096">
    <property type="protein sequence ID" value="EON75869.1"/>
    <property type="molecule type" value="Genomic_DNA"/>
</dbReference>
<dbReference type="InterPro" id="IPR029063">
    <property type="entry name" value="SAM-dependent_MTases_sf"/>
</dbReference>
<dbReference type="SUPFAM" id="SSF53335">
    <property type="entry name" value="S-adenosyl-L-methionine-dependent methyltransferases"/>
    <property type="match status" value="1"/>
</dbReference>
<dbReference type="Gene3D" id="3.40.50.150">
    <property type="entry name" value="Vaccinia Virus protein VP39"/>
    <property type="match status" value="1"/>
</dbReference>
<comment type="caution">
    <text evidence="2">The sequence shown here is derived from an EMBL/GenBank/DDBJ whole genome shotgun (WGS) entry which is preliminary data.</text>
</comment>
<protein>
    <recommendedName>
        <fullName evidence="1">Methyltransferase FkbM domain-containing protein</fullName>
    </recommendedName>
</protein>
<dbReference type="InterPro" id="IPR006342">
    <property type="entry name" value="FkbM_mtfrase"/>
</dbReference>
<gene>
    <name evidence="2" type="ORF">ADIS_3760</name>
</gene>
<dbReference type="Pfam" id="PF05050">
    <property type="entry name" value="Methyltransf_21"/>
    <property type="match status" value="1"/>
</dbReference>
<dbReference type="InterPro" id="IPR052514">
    <property type="entry name" value="SAM-dependent_MTase"/>
</dbReference>
<evidence type="ECO:0000313" key="2">
    <source>
        <dbReference type="EMBL" id="EON75869.1"/>
    </source>
</evidence>
<feature type="domain" description="Methyltransferase FkbM" evidence="1">
    <location>
        <begin position="91"/>
        <end position="247"/>
    </location>
</feature>
<evidence type="ECO:0000259" key="1">
    <source>
        <dbReference type="Pfam" id="PF05050"/>
    </source>
</evidence>
<organism evidence="2 3">
    <name type="scientific">Lunatimonas lonarensis</name>
    <dbReference type="NCBI Taxonomy" id="1232681"/>
    <lineage>
        <taxon>Bacteria</taxon>
        <taxon>Pseudomonadati</taxon>
        <taxon>Bacteroidota</taxon>
        <taxon>Cytophagia</taxon>
        <taxon>Cytophagales</taxon>
        <taxon>Cyclobacteriaceae</taxon>
    </lineage>
</organism>
<keyword evidence="3" id="KW-1185">Reference proteome</keyword>
<accession>R7ZPB7</accession>
<dbReference type="Proteomes" id="UP000013909">
    <property type="component" value="Unassembled WGS sequence"/>
</dbReference>
<evidence type="ECO:0000313" key="3">
    <source>
        <dbReference type="Proteomes" id="UP000013909"/>
    </source>
</evidence>
<sequence>MRRLIPYLRYYWTEVMVGGKMDTGKNLDLLATFYYLLWRAKYFPNKEVTVRVWGMKITADKPKTLQQSLLEIFVHEVYRFDSQLEAPVILDAGANIGISALYFVRKYPGAEIVCVEPNPKAVTYLKKNITANNLSNIHINEVALGADTGFGSLVESPNSLLNTTVNVSALPTPIPVVALTSLMEKHSVDLMKLDIEGGEWEVLNHWLDLKSGLPCPREILVELHPQKTANSLAGRDLRHRLESQGYSASVIQHPFGSLLKALLNEPFNALWWAKKGVGCLIHFILAIAAIDQVLRWNPQ</sequence>
<dbReference type="CDD" id="cd02440">
    <property type="entry name" value="AdoMet_MTases"/>
    <property type="match status" value="1"/>
</dbReference>
<dbReference type="RefSeq" id="WP_010855891.1">
    <property type="nucleotide sequence ID" value="NZ_AQHR01000096.1"/>
</dbReference>
<dbReference type="PANTHER" id="PTHR34203:SF15">
    <property type="entry name" value="SLL1173 PROTEIN"/>
    <property type="match status" value="1"/>
</dbReference>
<dbReference type="OrthoDB" id="9812600at2"/>
<reference evidence="2 3" key="1">
    <citation type="submission" date="2013-02" db="EMBL/GenBank/DDBJ databases">
        <title>A novel strain isolated from Lonar lake, Maharashtra, India.</title>
        <authorList>
            <person name="Singh A."/>
        </authorList>
    </citation>
    <scope>NUCLEOTIDE SEQUENCE [LARGE SCALE GENOMIC DNA]</scope>
    <source>
        <strain evidence="2 3">AK24</strain>
    </source>
</reference>
<name>R7ZPB7_9BACT</name>
<proteinExistence type="predicted"/>
<dbReference type="AlphaFoldDB" id="R7ZPB7"/>
<dbReference type="STRING" id="1232681.ADIS_3760"/>